<dbReference type="AlphaFoldDB" id="A0A552UFW6"/>
<comment type="caution">
    <text evidence="2">The sequence shown here is derived from an EMBL/GenBank/DDBJ whole genome shotgun (WGS) entry which is preliminary data.</text>
</comment>
<gene>
    <name evidence="2" type="ORF">FMM06_02615</name>
</gene>
<keyword evidence="1" id="KW-0472">Membrane</keyword>
<feature type="transmembrane region" description="Helical" evidence="1">
    <location>
        <begin position="39"/>
        <end position="65"/>
    </location>
</feature>
<evidence type="ECO:0000313" key="3">
    <source>
        <dbReference type="Proteomes" id="UP000317894"/>
    </source>
</evidence>
<evidence type="ECO:0000313" key="2">
    <source>
        <dbReference type="EMBL" id="TRW17113.1"/>
    </source>
</evidence>
<sequence length="70" mass="7173">MIRLIRPCLILSALLGFAAPVALLIYDIAVGVGSDGRAIGGLIALSLGLAFLFAVLAGVLALLAVRRRGE</sequence>
<dbReference type="RefSeq" id="WP_143554658.1">
    <property type="nucleotide sequence ID" value="NZ_VJWA01000001.1"/>
</dbReference>
<proteinExistence type="predicted"/>
<organism evidence="2 3">
    <name type="scientific">Glacieibacterium frigidum</name>
    <dbReference type="NCBI Taxonomy" id="2593303"/>
    <lineage>
        <taxon>Bacteria</taxon>
        <taxon>Pseudomonadati</taxon>
        <taxon>Pseudomonadota</taxon>
        <taxon>Alphaproteobacteria</taxon>
        <taxon>Sphingomonadales</taxon>
        <taxon>Sphingosinicellaceae</taxon>
        <taxon>Glacieibacterium</taxon>
    </lineage>
</organism>
<dbReference type="Proteomes" id="UP000317894">
    <property type="component" value="Unassembled WGS sequence"/>
</dbReference>
<keyword evidence="3" id="KW-1185">Reference proteome</keyword>
<evidence type="ECO:0000256" key="1">
    <source>
        <dbReference type="SAM" id="Phobius"/>
    </source>
</evidence>
<accession>A0A552UFW6</accession>
<name>A0A552UFW6_9SPHN</name>
<dbReference type="EMBL" id="VJWA01000001">
    <property type="protein sequence ID" value="TRW17113.1"/>
    <property type="molecule type" value="Genomic_DNA"/>
</dbReference>
<keyword evidence="1" id="KW-1133">Transmembrane helix</keyword>
<protein>
    <submittedName>
        <fullName evidence="2">Uncharacterized protein</fullName>
    </submittedName>
</protein>
<keyword evidence="1" id="KW-0812">Transmembrane</keyword>
<reference evidence="2 3" key="1">
    <citation type="submission" date="2019-07" db="EMBL/GenBank/DDBJ databases">
        <title>Novel species isolated from glacier.</title>
        <authorList>
            <person name="Liu Q."/>
            <person name="Xin Y.-H."/>
        </authorList>
    </citation>
    <scope>NUCLEOTIDE SEQUENCE [LARGE SCALE GENOMIC DNA]</scope>
    <source>
        <strain evidence="2 3">LB1R16</strain>
    </source>
</reference>